<keyword evidence="1" id="KW-0812">Transmembrane</keyword>
<dbReference type="InterPro" id="IPR021994">
    <property type="entry name" value="DUF3592"/>
</dbReference>
<accession>A0ABT1J297</accession>
<feature type="transmembrane region" description="Helical" evidence="1">
    <location>
        <begin position="112"/>
        <end position="134"/>
    </location>
</feature>
<organism evidence="3 4">
    <name type="scientific">Kitasatospora paracochleata</name>
    <dbReference type="NCBI Taxonomy" id="58354"/>
    <lineage>
        <taxon>Bacteria</taxon>
        <taxon>Bacillati</taxon>
        <taxon>Actinomycetota</taxon>
        <taxon>Actinomycetes</taxon>
        <taxon>Kitasatosporales</taxon>
        <taxon>Streptomycetaceae</taxon>
        <taxon>Kitasatospora</taxon>
    </lineage>
</organism>
<dbReference type="RefSeq" id="WP_253800153.1">
    <property type="nucleotide sequence ID" value="NZ_BAAAUB010000002.1"/>
</dbReference>
<dbReference type="Proteomes" id="UP001206483">
    <property type="component" value="Unassembled WGS sequence"/>
</dbReference>
<keyword evidence="4" id="KW-1185">Reference proteome</keyword>
<protein>
    <recommendedName>
        <fullName evidence="2">DUF3592 domain-containing protein</fullName>
    </recommendedName>
</protein>
<sequence>MSPVGLIFGSFMCLMAIPMTRETYRVHVIRSRGVRTSGWVDHVRTDTDGDGDLQHFPVVRFELPDGTEVEAESATGMPRSCTLDPGDPVELAYHPSRPESIVIFGFDTIANVWVYGLCTLTFGGFGSWLLYLGLTSH</sequence>
<gene>
    <name evidence="3" type="ORF">FHR36_004723</name>
</gene>
<keyword evidence="1" id="KW-0472">Membrane</keyword>
<feature type="domain" description="DUF3592" evidence="2">
    <location>
        <begin position="39"/>
        <end position="105"/>
    </location>
</feature>
<name>A0ABT1J297_9ACTN</name>
<dbReference type="EMBL" id="JAMZDX010000004">
    <property type="protein sequence ID" value="MCP2311560.1"/>
    <property type="molecule type" value="Genomic_DNA"/>
</dbReference>
<proteinExistence type="predicted"/>
<evidence type="ECO:0000256" key="1">
    <source>
        <dbReference type="SAM" id="Phobius"/>
    </source>
</evidence>
<dbReference type="Pfam" id="PF12158">
    <property type="entry name" value="DUF3592"/>
    <property type="match status" value="1"/>
</dbReference>
<reference evidence="3 4" key="1">
    <citation type="submission" date="2022-06" db="EMBL/GenBank/DDBJ databases">
        <title>Sequencing the genomes of 1000 actinobacteria strains.</title>
        <authorList>
            <person name="Klenk H.-P."/>
        </authorList>
    </citation>
    <scope>NUCLEOTIDE SEQUENCE [LARGE SCALE GENOMIC DNA]</scope>
    <source>
        <strain evidence="3 4">DSM 41656</strain>
    </source>
</reference>
<comment type="caution">
    <text evidence="3">The sequence shown here is derived from an EMBL/GenBank/DDBJ whole genome shotgun (WGS) entry which is preliminary data.</text>
</comment>
<keyword evidence="1" id="KW-1133">Transmembrane helix</keyword>
<evidence type="ECO:0000313" key="4">
    <source>
        <dbReference type="Proteomes" id="UP001206483"/>
    </source>
</evidence>
<evidence type="ECO:0000313" key="3">
    <source>
        <dbReference type="EMBL" id="MCP2311560.1"/>
    </source>
</evidence>
<evidence type="ECO:0000259" key="2">
    <source>
        <dbReference type="Pfam" id="PF12158"/>
    </source>
</evidence>